<feature type="region of interest" description="Disordered" evidence="1">
    <location>
        <begin position="382"/>
        <end position="514"/>
    </location>
</feature>
<reference evidence="2" key="1">
    <citation type="submission" date="2023-03" db="EMBL/GenBank/DDBJ databases">
        <title>Massive genome expansion in bonnet fungi (Mycena s.s.) driven by repeated elements and novel gene families across ecological guilds.</title>
        <authorList>
            <consortium name="Lawrence Berkeley National Laboratory"/>
            <person name="Harder C.B."/>
            <person name="Miyauchi S."/>
            <person name="Viragh M."/>
            <person name="Kuo A."/>
            <person name="Thoen E."/>
            <person name="Andreopoulos B."/>
            <person name="Lu D."/>
            <person name="Skrede I."/>
            <person name="Drula E."/>
            <person name="Henrissat B."/>
            <person name="Morin E."/>
            <person name="Kohler A."/>
            <person name="Barry K."/>
            <person name="LaButti K."/>
            <person name="Morin E."/>
            <person name="Salamov A."/>
            <person name="Lipzen A."/>
            <person name="Mereny Z."/>
            <person name="Hegedus B."/>
            <person name="Baldrian P."/>
            <person name="Stursova M."/>
            <person name="Weitz H."/>
            <person name="Taylor A."/>
            <person name="Grigoriev I.V."/>
            <person name="Nagy L.G."/>
            <person name="Martin F."/>
            <person name="Kauserud H."/>
        </authorList>
    </citation>
    <scope>NUCLEOTIDE SEQUENCE</scope>
    <source>
        <strain evidence="2">CBHHK200</strain>
    </source>
</reference>
<sequence>MVKGQFSAEQHAHIESFYPDFVKEMDKGVSGMDLTRWKQTKASNILDSPFFLTLDFTKFPRKTWFEMIVRKFTNYRNQIYLKSESAATATMSVAQVKKANPLLRFSSLMTGRELFAVDNYKSILHAAKQRASDTNSKNPAAAYQTVLKEQWDALSGEDQAHWNELAEAQGGDIGKNQREFATNLTLALRDLCQGKLLGDAEMLLFYGFRDSNGDLIAGTQPTFSVQAHSVHNHVHFGGTPEELQLHHGKAWADFAEQVIPRPVISNPNPSLPRNSNNQPVFPSIDINTMPIADMRILLADYFDLCWAHQSPGVKLPWESITLDPAQYYDVSATYFSIKLDHPQNLSTMQILTLVDGLLSSSVITSPNPFQFLHQGTILVPDTPPAGSVSAVEDTPHNPRPEVPESPPTPPPNPILEVPEHPSASPAAPPSGKPKARGGGKRRAGGNTESADDNKAAKKRKLQAHSAPETRTSTRSRKPKKTTDASAAAKSKPQPPAKKRRWRGYAEVDEDRNEV</sequence>
<accession>A0AAD6TFU3</accession>
<feature type="compositionally biased region" description="Basic and acidic residues" evidence="1">
    <location>
        <begin position="393"/>
        <end position="402"/>
    </location>
</feature>
<dbReference type="EMBL" id="JARJCM010000007">
    <property type="protein sequence ID" value="KAJ7044410.1"/>
    <property type="molecule type" value="Genomic_DNA"/>
</dbReference>
<evidence type="ECO:0000256" key="1">
    <source>
        <dbReference type="SAM" id="MobiDB-lite"/>
    </source>
</evidence>
<dbReference type="AlphaFoldDB" id="A0AAD6TFU3"/>
<evidence type="ECO:0000313" key="3">
    <source>
        <dbReference type="Proteomes" id="UP001218188"/>
    </source>
</evidence>
<keyword evidence="3" id="KW-1185">Reference proteome</keyword>
<comment type="caution">
    <text evidence="2">The sequence shown here is derived from an EMBL/GenBank/DDBJ whole genome shotgun (WGS) entry which is preliminary data.</text>
</comment>
<feature type="compositionally biased region" description="Low complexity" evidence="1">
    <location>
        <begin position="414"/>
        <end position="425"/>
    </location>
</feature>
<protein>
    <submittedName>
        <fullName evidence="2">Uncharacterized protein</fullName>
    </submittedName>
</protein>
<evidence type="ECO:0000313" key="2">
    <source>
        <dbReference type="EMBL" id="KAJ7044410.1"/>
    </source>
</evidence>
<feature type="compositionally biased region" description="Pro residues" evidence="1">
    <location>
        <begin position="403"/>
        <end position="413"/>
    </location>
</feature>
<feature type="compositionally biased region" description="Basic residues" evidence="1">
    <location>
        <begin position="433"/>
        <end position="443"/>
    </location>
</feature>
<organism evidence="2 3">
    <name type="scientific">Mycena alexandri</name>
    <dbReference type="NCBI Taxonomy" id="1745969"/>
    <lineage>
        <taxon>Eukaryota</taxon>
        <taxon>Fungi</taxon>
        <taxon>Dikarya</taxon>
        <taxon>Basidiomycota</taxon>
        <taxon>Agaricomycotina</taxon>
        <taxon>Agaricomycetes</taxon>
        <taxon>Agaricomycetidae</taxon>
        <taxon>Agaricales</taxon>
        <taxon>Marasmiineae</taxon>
        <taxon>Mycenaceae</taxon>
        <taxon>Mycena</taxon>
    </lineage>
</organism>
<proteinExistence type="predicted"/>
<name>A0AAD6TFU3_9AGAR</name>
<gene>
    <name evidence="2" type="ORF">C8F04DRAFT_1174841</name>
</gene>
<dbReference type="Proteomes" id="UP001218188">
    <property type="component" value="Unassembled WGS sequence"/>
</dbReference>